<keyword evidence="1" id="KW-0472">Membrane</keyword>
<dbReference type="Proteomes" id="UP000553963">
    <property type="component" value="Unassembled WGS sequence"/>
</dbReference>
<organism evidence="2 3">
    <name type="scientific">Kaistia hirudinis</name>
    <dbReference type="NCBI Taxonomy" id="1293440"/>
    <lineage>
        <taxon>Bacteria</taxon>
        <taxon>Pseudomonadati</taxon>
        <taxon>Pseudomonadota</taxon>
        <taxon>Alphaproteobacteria</taxon>
        <taxon>Hyphomicrobiales</taxon>
        <taxon>Kaistiaceae</taxon>
        <taxon>Kaistia</taxon>
    </lineage>
</organism>
<comment type="caution">
    <text evidence="2">The sequence shown here is derived from an EMBL/GenBank/DDBJ whole genome shotgun (WGS) entry which is preliminary data.</text>
</comment>
<reference evidence="2 3" key="1">
    <citation type="submission" date="2020-08" db="EMBL/GenBank/DDBJ databases">
        <title>Genomic Encyclopedia of Type Strains, Phase IV (KMG-IV): sequencing the most valuable type-strain genomes for metagenomic binning, comparative biology and taxonomic classification.</title>
        <authorList>
            <person name="Goeker M."/>
        </authorList>
    </citation>
    <scope>NUCLEOTIDE SEQUENCE [LARGE SCALE GENOMIC DNA]</scope>
    <source>
        <strain evidence="2 3">DSM 25966</strain>
    </source>
</reference>
<accession>A0A840AK41</accession>
<proteinExistence type="predicted"/>
<dbReference type="RefSeq" id="WP_183397060.1">
    <property type="nucleotide sequence ID" value="NZ_JACIDS010000001.1"/>
</dbReference>
<keyword evidence="1" id="KW-1133">Transmembrane helix</keyword>
<gene>
    <name evidence="2" type="ORF">GGR25_000416</name>
</gene>
<dbReference type="AlphaFoldDB" id="A0A840AK41"/>
<sequence>MTTCINTDAETARAVRIGLDTSKDAVGSRTTRPALRWAIAAVACFIAAPALALPFAPMPDVPRDICGIEIPPARYDRPAKLPLDGPHYVSADAVARECVGSGEHDAVGCTTMTGLRDSKGFHALAARVVIAARPVAGTASACTPAKWRASILRHERAHLAGWPQNHPR</sequence>
<keyword evidence="1" id="KW-0812">Transmembrane</keyword>
<dbReference type="EMBL" id="JACIDS010000001">
    <property type="protein sequence ID" value="MBB3929397.1"/>
    <property type="molecule type" value="Genomic_DNA"/>
</dbReference>
<evidence type="ECO:0000313" key="3">
    <source>
        <dbReference type="Proteomes" id="UP000553963"/>
    </source>
</evidence>
<evidence type="ECO:0000313" key="2">
    <source>
        <dbReference type="EMBL" id="MBB3929397.1"/>
    </source>
</evidence>
<evidence type="ECO:0000256" key="1">
    <source>
        <dbReference type="SAM" id="Phobius"/>
    </source>
</evidence>
<feature type="transmembrane region" description="Helical" evidence="1">
    <location>
        <begin position="37"/>
        <end position="56"/>
    </location>
</feature>
<name>A0A840AK41_9HYPH</name>
<protein>
    <submittedName>
        <fullName evidence="2">Uncharacterized protein</fullName>
    </submittedName>
</protein>
<keyword evidence="3" id="KW-1185">Reference proteome</keyword>